<accession>A0AA36G4W0</accession>
<dbReference type="Pfam" id="PF08397">
    <property type="entry name" value="IMD"/>
    <property type="match status" value="1"/>
</dbReference>
<evidence type="ECO:0000313" key="4">
    <source>
        <dbReference type="Proteomes" id="UP001177023"/>
    </source>
</evidence>
<dbReference type="InterPro" id="IPR013606">
    <property type="entry name" value="I-BAR_dom"/>
</dbReference>
<name>A0AA36G4W0_9BILA</name>
<dbReference type="PANTHER" id="PTHR15708:SF4">
    <property type="entry name" value="FI21477P1-RELATED"/>
    <property type="match status" value="1"/>
</dbReference>
<feature type="non-terminal residue" evidence="3">
    <location>
        <position position="1"/>
    </location>
</feature>
<dbReference type="Proteomes" id="UP001177023">
    <property type="component" value="Unassembled WGS sequence"/>
</dbReference>
<organism evidence="3 4">
    <name type="scientific">Mesorhabditis spiculigera</name>
    <dbReference type="NCBI Taxonomy" id="96644"/>
    <lineage>
        <taxon>Eukaryota</taxon>
        <taxon>Metazoa</taxon>
        <taxon>Ecdysozoa</taxon>
        <taxon>Nematoda</taxon>
        <taxon>Chromadorea</taxon>
        <taxon>Rhabditida</taxon>
        <taxon>Rhabditina</taxon>
        <taxon>Rhabditomorpha</taxon>
        <taxon>Rhabditoidea</taxon>
        <taxon>Rhabditidae</taxon>
        <taxon>Mesorhabditinae</taxon>
        <taxon>Mesorhabditis</taxon>
    </lineage>
</organism>
<comment type="caution">
    <text evidence="3">The sequence shown here is derived from an EMBL/GenBank/DDBJ whole genome shotgun (WGS) entry which is preliminary data.</text>
</comment>
<dbReference type="GO" id="GO:0007009">
    <property type="term" value="P:plasma membrane organization"/>
    <property type="evidence" value="ECO:0007669"/>
    <property type="project" value="InterPro"/>
</dbReference>
<protein>
    <recommendedName>
        <fullName evidence="2">IMD domain-containing protein</fullName>
    </recommendedName>
</protein>
<evidence type="ECO:0000256" key="1">
    <source>
        <dbReference type="SAM" id="MobiDB-lite"/>
    </source>
</evidence>
<feature type="region of interest" description="Disordered" evidence="1">
    <location>
        <begin position="295"/>
        <end position="325"/>
    </location>
</feature>
<reference evidence="3" key="1">
    <citation type="submission" date="2023-06" db="EMBL/GenBank/DDBJ databases">
        <authorList>
            <person name="Delattre M."/>
        </authorList>
    </citation>
    <scope>NUCLEOTIDE SEQUENCE</scope>
    <source>
        <strain evidence="3">AF72</strain>
    </source>
</reference>
<feature type="domain" description="IMD" evidence="2">
    <location>
        <begin position="42"/>
        <end position="161"/>
    </location>
</feature>
<dbReference type="GO" id="GO:0003779">
    <property type="term" value="F:actin binding"/>
    <property type="evidence" value="ECO:0007669"/>
    <property type="project" value="InterPro"/>
</dbReference>
<sequence>MALGLFCSHSGHEFGILPSSTSLYVYFGMTVDSQYNALLSLYTTVISDMKHSYGAWETVGQRAQKLSAALKTTATALQSFTDAVQAVSDIGNNLRGANRDVAACVTRVCMRERAMEVRLRAAADALSEDLAPTLNQRTTYWKARTSELEKANAKQIKKARTKGHNDAASISAHRGMCSRALSEQRHQFTFFIQALLPFFSTEVSWIEEATHVVPAVEGLINHIRQADPTKIVHDVLSDLIDVGEEKTALVLDECQQKQKIHRGGSEDPSPTWSAASDVASGSAESIDGPARFYAAPSEYGSHQRPLTRKSSHHSVLSKNSSMGEPPVAFRQIGELAKQRPQSFAGDLQQTNGTHAVWQPTTTSIAGTPYAANGFNGHSQGGFYNNPTTPSFPADTAKQGSSTSSDAASSALIAETLQQIDQLGHELDTLCSQHDAQMNGSTRPPPPAPPLQMQRPTHLPPPSAYNNTVRIRQSYDRSRPPPPERRGSQLSTGTPTASIARSSILGSRNSLNSSMTSAFDSSATAGANPLGHSKYTF</sequence>
<proteinExistence type="predicted"/>
<feature type="region of interest" description="Disordered" evidence="1">
    <location>
        <begin position="377"/>
        <end position="408"/>
    </location>
</feature>
<keyword evidence="4" id="KW-1185">Reference proteome</keyword>
<dbReference type="GO" id="GO:0015629">
    <property type="term" value="C:actin cytoskeleton"/>
    <property type="evidence" value="ECO:0007669"/>
    <property type="project" value="TreeGrafter"/>
</dbReference>
<feature type="compositionally biased region" description="Basic and acidic residues" evidence="1">
    <location>
        <begin position="472"/>
        <end position="486"/>
    </location>
</feature>
<evidence type="ECO:0000259" key="2">
    <source>
        <dbReference type="Pfam" id="PF08397"/>
    </source>
</evidence>
<dbReference type="GO" id="GO:0009898">
    <property type="term" value="C:cytoplasmic side of plasma membrane"/>
    <property type="evidence" value="ECO:0007669"/>
    <property type="project" value="TreeGrafter"/>
</dbReference>
<feature type="region of interest" description="Disordered" evidence="1">
    <location>
        <begin position="259"/>
        <end position="283"/>
    </location>
</feature>
<dbReference type="EMBL" id="CATQJA010002653">
    <property type="protein sequence ID" value="CAJ0578298.1"/>
    <property type="molecule type" value="Genomic_DNA"/>
</dbReference>
<feature type="compositionally biased region" description="Polar residues" evidence="1">
    <location>
        <begin position="487"/>
        <end position="502"/>
    </location>
</feature>
<feature type="region of interest" description="Disordered" evidence="1">
    <location>
        <begin position="517"/>
        <end position="536"/>
    </location>
</feature>
<feature type="region of interest" description="Disordered" evidence="1">
    <location>
        <begin position="434"/>
        <end position="502"/>
    </location>
</feature>
<feature type="compositionally biased region" description="Polar residues" evidence="1">
    <location>
        <begin position="377"/>
        <end position="390"/>
    </location>
</feature>
<dbReference type="AlphaFoldDB" id="A0AA36G4W0"/>
<dbReference type="InterPro" id="IPR027267">
    <property type="entry name" value="AH/BAR_dom_sf"/>
</dbReference>
<dbReference type="SUPFAM" id="SSF103657">
    <property type="entry name" value="BAR/IMD domain-like"/>
    <property type="match status" value="1"/>
</dbReference>
<gene>
    <name evidence="3" type="ORF">MSPICULIGERA_LOCUS16557</name>
</gene>
<dbReference type="GO" id="GO:0030031">
    <property type="term" value="P:cell projection assembly"/>
    <property type="evidence" value="ECO:0007669"/>
    <property type="project" value="TreeGrafter"/>
</dbReference>
<dbReference type="Gene3D" id="1.20.1270.60">
    <property type="entry name" value="Arfaptin homology (AH) domain/BAR domain"/>
    <property type="match status" value="1"/>
</dbReference>
<dbReference type="GO" id="GO:0005543">
    <property type="term" value="F:phospholipid binding"/>
    <property type="evidence" value="ECO:0007669"/>
    <property type="project" value="TreeGrafter"/>
</dbReference>
<evidence type="ECO:0000313" key="3">
    <source>
        <dbReference type="EMBL" id="CAJ0578298.1"/>
    </source>
</evidence>
<dbReference type="PANTHER" id="PTHR15708">
    <property type="entry name" value="ACTIN BUNDLING/MISSING IN METASTASIS-RELATED"/>
    <property type="match status" value="1"/>
</dbReference>
<dbReference type="InterPro" id="IPR030127">
    <property type="entry name" value="MTSS1/MTSS2"/>
</dbReference>